<dbReference type="PANTHER" id="PTHR10642">
    <property type="entry name" value="RIBONUCLEASE H1"/>
    <property type="match status" value="1"/>
</dbReference>
<dbReference type="Proteomes" id="UP000785200">
    <property type="component" value="Unassembled WGS sequence"/>
</dbReference>
<evidence type="ECO:0000256" key="7">
    <source>
        <dbReference type="ARBA" id="ARBA00022722"/>
    </source>
</evidence>
<evidence type="ECO:0000256" key="11">
    <source>
        <dbReference type="ARBA" id="ARBA00022842"/>
    </source>
</evidence>
<dbReference type="Pfam" id="PF01693">
    <property type="entry name" value="Cauli_VI"/>
    <property type="match status" value="2"/>
</dbReference>
<dbReference type="InterPro" id="IPR037056">
    <property type="entry name" value="RNase_H1_N_sf"/>
</dbReference>
<dbReference type="FunFam" id="3.40.970.10:FF:000001">
    <property type="entry name" value="Ribonuclease H1"/>
    <property type="match status" value="1"/>
</dbReference>
<evidence type="ECO:0000256" key="12">
    <source>
        <dbReference type="PIRNR" id="PIRNR036852"/>
    </source>
</evidence>
<dbReference type="Gene3D" id="3.40.970.10">
    <property type="entry name" value="Ribonuclease H1, N-terminal domain"/>
    <property type="match status" value="2"/>
</dbReference>
<dbReference type="EMBL" id="VNKQ01000011">
    <property type="protein sequence ID" value="KAG0648058.1"/>
    <property type="molecule type" value="Genomic_DNA"/>
</dbReference>
<dbReference type="FunFam" id="3.30.420.10:FF:000090">
    <property type="entry name" value="Ribonuclease H"/>
    <property type="match status" value="1"/>
</dbReference>
<comment type="cofactor">
    <cofactor evidence="2 12">
        <name>Mg(2+)</name>
        <dbReference type="ChEBI" id="CHEBI:18420"/>
    </cofactor>
</comment>
<protein>
    <recommendedName>
        <fullName evidence="6 12">Ribonuclease H</fullName>
        <shortName evidence="12">RNase H</shortName>
        <ecNumber evidence="5 12">3.1.26.4</ecNumber>
    </recommendedName>
</protein>
<comment type="similarity">
    <text evidence="4 12">Belongs to the RNase H family.</text>
</comment>
<dbReference type="SUPFAM" id="SSF53098">
    <property type="entry name" value="Ribonuclease H-like"/>
    <property type="match status" value="1"/>
</dbReference>
<dbReference type="GO" id="GO:0043137">
    <property type="term" value="P:DNA replication, removal of RNA primer"/>
    <property type="evidence" value="ECO:0007669"/>
    <property type="project" value="TreeGrafter"/>
</dbReference>
<evidence type="ECO:0000256" key="4">
    <source>
        <dbReference type="ARBA" id="ARBA00005300"/>
    </source>
</evidence>
<dbReference type="InterPro" id="IPR002156">
    <property type="entry name" value="RNaseH_domain"/>
</dbReference>
<dbReference type="InterPro" id="IPR012337">
    <property type="entry name" value="RNaseH-like_sf"/>
</dbReference>
<evidence type="ECO:0000256" key="5">
    <source>
        <dbReference type="ARBA" id="ARBA00012180"/>
    </source>
</evidence>
<evidence type="ECO:0000256" key="2">
    <source>
        <dbReference type="ARBA" id="ARBA00001946"/>
    </source>
</evidence>
<dbReference type="InterPro" id="IPR017067">
    <property type="entry name" value="RNase_H1_euk"/>
</dbReference>
<keyword evidence="10 12" id="KW-0378">Hydrolase</keyword>
<keyword evidence="16" id="KW-1185">Reference proteome</keyword>
<feature type="domain" description="RNase H type-1" evidence="14">
    <location>
        <begin position="158"/>
        <end position="308"/>
    </location>
</feature>
<gene>
    <name evidence="15" type="ORF">D0Z07_5922</name>
</gene>
<evidence type="ECO:0000313" key="16">
    <source>
        <dbReference type="Proteomes" id="UP000785200"/>
    </source>
</evidence>
<dbReference type="SUPFAM" id="SSF55658">
    <property type="entry name" value="L9 N-domain-like"/>
    <property type="match status" value="2"/>
</dbReference>
<reference evidence="15" key="1">
    <citation type="submission" date="2019-07" db="EMBL/GenBank/DDBJ databases">
        <title>Hyphodiscus hymeniophilus genome sequencing and assembly.</title>
        <authorList>
            <person name="Kramer G."/>
            <person name="Nodwell J."/>
        </authorList>
    </citation>
    <scope>NUCLEOTIDE SEQUENCE</scope>
    <source>
        <strain evidence="15">ATCC 34498</strain>
    </source>
</reference>
<dbReference type="PANTHER" id="PTHR10642:SF26">
    <property type="entry name" value="RIBONUCLEASE H1"/>
    <property type="match status" value="1"/>
</dbReference>
<evidence type="ECO:0000313" key="15">
    <source>
        <dbReference type="EMBL" id="KAG0648058.1"/>
    </source>
</evidence>
<dbReference type="PROSITE" id="PS50879">
    <property type="entry name" value="RNASE_H_1"/>
    <property type="match status" value="1"/>
</dbReference>
<dbReference type="CDD" id="cd09280">
    <property type="entry name" value="RNase_HI_eukaryote_like"/>
    <property type="match status" value="1"/>
</dbReference>
<evidence type="ECO:0000256" key="1">
    <source>
        <dbReference type="ARBA" id="ARBA00000077"/>
    </source>
</evidence>
<dbReference type="PIRSF" id="PIRSF036852">
    <property type="entry name" value="Ribonuclease_H1_euk"/>
    <property type="match status" value="1"/>
</dbReference>
<dbReference type="GO" id="GO:0004523">
    <property type="term" value="F:RNA-DNA hybrid ribonuclease activity"/>
    <property type="evidence" value="ECO:0007669"/>
    <property type="project" value="UniProtKB-UniRule"/>
</dbReference>
<name>A0A9P7AVW5_9HELO</name>
<comment type="function">
    <text evidence="3 12">Endonuclease that specifically degrades the RNA of RNA-DNA hybrids.</text>
</comment>
<dbReference type="InterPro" id="IPR036397">
    <property type="entry name" value="RNaseH_sf"/>
</dbReference>
<keyword evidence="9 12" id="KW-0255">Endonuclease</keyword>
<accession>A0A9P7AVW5</accession>
<evidence type="ECO:0000259" key="14">
    <source>
        <dbReference type="PROSITE" id="PS50879"/>
    </source>
</evidence>
<evidence type="ECO:0000256" key="8">
    <source>
        <dbReference type="ARBA" id="ARBA00022723"/>
    </source>
</evidence>
<evidence type="ECO:0000256" key="6">
    <source>
        <dbReference type="ARBA" id="ARBA00017721"/>
    </source>
</evidence>
<feature type="compositionally biased region" description="Polar residues" evidence="13">
    <location>
        <begin position="147"/>
        <end position="159"/>
    </location>
</feature>
<comment type="catalytic activity">
    <reaction evidence="1 12">
        <text>Endonucleolytic cleavage to 5'-phosphomonoester.</text>
        <dbReference type="EC" id="3.1.26.4"/>
    </reaction>
</comment>
<evidence type="ECO:0000256" key="3">
    <source>
        <dbReference type="ARBA" id="ARBA00004065"/>
    </source>
</evidence>
<dbReference type="EC" id="3.1.26.4" evidence="5 12"/>
<dbReference type="GO" id="GO:0003676">
    <property type="term" value="F:nucleic acid binding"/>
    <property type="evidence" value="ECO:0007669"/>
    <property type="project" value="UniProtKB-UniRule"/>
</dbReference>
<feature type="region of interest" description="Disordered" evidence="13">
    <location>
        <begin position="133"/>
        <end position="160"/>
    </location>
</feature>
<proteinExistence type="inferred from homology"/>
<dbReference type="GO" id="GO:0000287">
    <property type="term" value="F:magnesium ion binding"/>
    <property type="evidence" value="ECO:0007669"/>
    <property type="project" value="UniProtKB-UniRule"/>
</dbReference>
<dbReference type="InterPro" id="IPR011320">
    <property type="entry name" value="RNase_H1_N"/>
</dbReference>
<dbReference type="InterPro" id="IPR009027">
    <property type="entry name" value="Ribosomal_bL9/RNase_H1_N"/>
</dbReference>
<keyword evidence="8 12" id="KW-0479">Metal-binding</keyword>
<dbReference type="FunFam" id="3.40.970.10:FF:000002">
    <property type="entry name" value="Ribonuclease H"/>
    <property type="match status" value="1"/>
</dbReference>
<dbReference type="InterPro" id="IPR050092">
    <property type="entry name" value="RNase_H"/>
</dbReference>
<dbReference type="Pfam" id="PF00075">
    <property type="entry name" value="RNase_H"/>
    <property type="match status" value="1"/>
</dbReference>
<sequence length="311" mass="33833">MSTAGKKRKSSEISETKYYAVRAGKTPGVYTTWEECQNNTFGFKGAAYKSFTNEQEARDFVAGKVNRRALKSTGDKFYGVAVGHHPGVYEDWADASEEIKGVKGPKYKKFATKAEAEEFVRTGGKSSTVLKADAEGPKAKKAKTGVESASSRPVNSSKVKTVVVHTDGSSRGNGRQGAFAGVGVYFGEDDPRNVSERLEGDLQTNQRAELTAVQRALEIVPKGKNIQIVTDSNYTINCCEVWYKGWQKNGWKTSNGGPVLNKDLVVTIRDLIDERDENGAVTSFEWIKGHSGNLGNVAADTLAVAGAFKRR</sequence>
<evidence type="ECO:0000256" key="10">
    <source>
        <dbReference type="ARBA" id="ARBA00022801"/>
    </source>
</evidence>
<dbReference type="AlphaFoldDB" id="A0A9P7AVW5"/>
<evidence type="ECO:0000256" key="13">
    <source>
        <dbReference type="SAM" id="MobiDB-lite"/>
    </source>
</evidence>
<keyword evidence="11 12" id="KW-0460">Magnesium</keyword>
<comment type="caution">
    <text evidence="15">The sequence shown here is derived from an EMBL/GenBank/DDBJ whole genome shotgun (WGS) entry which is preliminary data.</text>
</comment>
<dbReference type="Gene3D" id="3.30.420.10">
    <property type="entry name" value="Ribonuclease H-like superfamily/Ribonuclease H"/>
    <property type="match status" value="1"/>
</dbReference>
<evidence type="ECO:0000256" key="9">
    <source>
        <dbReference type="ARBA" id="ARBA00022759"/>
    </source>
</evidence>
<organism evidence="15 16">
    <name type="scientific">Hyphodiscus hymeniophilus</name>
    <dbReference type="NCBI Taxonomy" id="353542"/>
    <lineage>
        <taxon>Eukaryota</taxon>
        <taxon>Fungi</taxon>
        <taxon>Dikarya</taxon>
        <taxon>Ascomycota</taxon>
        <taxon>Pezizomycotina</taxon>
        <taxon>Leotiomycetes</taxon>
        <taxon>Helotiales</taxon>
        <taxon>Hyphodiscaceae</taxon>
        <taxon>Hyphodiscus</taxon>
    </lineage>
</organism>
<keyword evidence="7 12" id="KW-0540">Nuclease</keyword>
<dbReference type="OrthoDB" id="407198at2759"/>